<proteinExistence type="predicted"/>
<dbReference type="VEuPathDB" id="VectorBase:HLOH_043544"/>
<dbReference type="Proteomes" id="UP000821853">
    <property type="component" value="Chromosome 2"/>
</dbReference>
<comment type="caution">
    <text evidence="2">The sequence shown here is derived from an EMBL/GenBank/DDBJ whole genome shotgun (WGS) entry which is preliminary data.</text>
</comment>
<protein>
    <submittedName>
        <fullName evidence="2">Uncharacterized protein</fullName>
    </submittedName>
</protein>
<gene>
    <name evidence="2" type="ORF">HPB48_011107</name>
</gene>
<organism evidence="2 3">
    <name type="scientific">Haemaphysalis longicornis</name>
    <name type="common">Bush tick</name>
    <dbReference type="NCBI Taxonomy" id="44386"/>
    <lineage>
        <taxon>Eukaryota</taxon>
        <taxon>Metazoa</taxon>
        <taxon>Ecdysozoa</taxon>
        <taxon>Arthropoda</taxon>
        <taxon>Chelicerata</taxon>
        <taxon>Arachnida</taxon>
        <taxon>Acari</taxon>
        <taxon>Parasitiformes</taxon>
        <taxon>Ixodida</taxon>
        <taxon>Ixodoidea</taxon>
        <taxon>Ixodidae</taxon>
        <taxon>Haemaphysalinae</taxon>
        <taxon>Haemaphysalis</taxon>
    </lineage>
</organism>
<feature type="chain" id="PRO_5039951036" evidence="1">
    <location>
        <begin position="21"/>
        <end position="129"/>
    </location>
</feature>
<dbReference type="AlphaFoldDB" id="A0A9J6FY25"/>
<evidence type="ECO:0000313" key="2">
    <source>
        <dbReference type="EMBL" id="KAH9367723.1"/>
    </source>
</evidence>
<keyword evidence="1" id="KW-0732">Signal</keyword>
<keyword evidence="3" id="KW-1185">Reference proteome</keyword>
<dbReference type="EMBL" id="JABSTR010000004">
    <property type="protein sequence ID" value="KAH9367723.1"/>
    <property type="molecule type" value="Genomic_DNA"/>
</dbReference>
<evidence type="ECO:0000256" key="1">
    <source>
        <dbReference type="SAM" id="SignalP"/>
    </source>
</evidence>
<feature type="signal peptide" evidence="1">
    <location>
        <begin position="1"/>
        <end position="20"/>
    </location>
</feature>
<evidence type="ECO:0000313" key="3">
    <source>
        <dbReference type="Proteomes" id="UP000821853"/>
    </source>
</evidence>
<sequence>MKLLCRNKAFIWPCIAPVLSTLLLPKCDRSIETRIDTANIENVFSYVDDHLFITRTFKSEEGGLLVKVVEETFVECSDGLKFTHELPTEGAWQFLYVCSSFRVEQVCWRMGRGKKKKRQFRITVPRISR</sequence>
<reference evidence="2 3" key="1">
    <citation type="journal article" date="2020" name="Cell">
        <title>Large-Scale Comparative Analyses of Tick Genomes Elucidate Their Genetic Diversity and Vector Capacities.</title>
        <authorList>
            <consortium name="Tick Genome and Microbiome Consortium (TIGMIC)"/>
            <person name="Jia N."/>
            <person name="Wang J."/>
            <person name="Shi W."/>
            <person name="Du L."/>
            <person name="Sun Y."/>
            <person name="Zhan W."/>
            <person name="Jiang J.F."/>
            <person name="Wang Q."/>
            <person name="Zhang B."/>
            <person name="Ji P."/>
            <person name="Bell-Sakyi L."/>
            <person name="Cui X.M."/>
            <person name="Yuan T.T."/>
            <person name="Jiang B.G."/>
            <person name="Yang W.F."/>
            <person name="Lam T.T."/>
            <person name="Chang Q.C."/>
            <person name="Ding S.J."/>
            <person name="Wang X.J."/>
            <person name="Zhu J.G."/>
            <person name="Ruan X.D."/>
            <person name="Zhao L."/>
            <person name="Wei J.T."/>
            <person name="Ye R.Z."/>
            <person name="Que T.C."/>
            <person name="Du C.H."/>
            <person name="Zhou Y.H."/>
            <person name="Cheng J.X."/>
            <person name="Dai P.F."/>
            <person name="Guo W.B."/>
            <person name="Han X.H."/>
            <person name="Huang E.J."/>
            <person name="Li L.F."/>
            <person name="Wei W."/>
            <person name="Gao Y.C."/>
            <person name="Liu J.Z."/>
            <person name="Shao H.Z."/>
            <person name="Wang X."/>
            <person name="Wang C.C."/>
            <person name="Yang T.C."/>
            <person name="Huo Q.B."/>
            <person name="Li W."/>
            <person name="Chen H.Y."/>
            <person name="Chen S.E."/>
            <person name="Zhou L.G."/>
            <person name="Ni X.B."/>
            <person name="Tian J.H."/>
            <person name="Sheng Y."/>
            <person name="Liu T."/>
            <person name="Pan Y.S."/>
            <person name="Xia L.Y."/>
            <person name="Li J."/>
            <person name="Zhao F."/>
            <person name="Cao W.C."/>
        </authorList>
    </citation>
    <scope>NUCLEOTIDE SEQUENCE [LARGE SCALE GENOMIC DNA]</scope>
    <source>
        <strain evidence="2">HaeL-2018</strain>
    </source>
</reference>
<name>A0A9J6FY25_HAELO</name>
<accession>A0A9J6FY25</accession>